<protein>
    <submittedName>
        <fullName evidence="2">Uncharacterized protein</fullName>
    </submittedName>
</protein>
<evidence type="ECO:0000256" key="1">
    <source>
        <dbReference type="SAM" id="Phobius"/>
    </source>
</evidence>
<keyword evidence="1" id="KW-0472">Membrane</keyword>
<gene>
    <name evidence="2" type="ORF">B1H18_11515</name>
</gene>
<evidence type="ECO:0000313" key="3">
    <source>
        <dbReference type="Proteomes" id="UP000190539"/>
    </source>
</evidence>
<dbReference type="Proteomes" id="UP000190539">
    <property type="component" value="Unassembled WGS sequence"/>
</dbReference>
<keyword evidence="3" id="KW-1185">Reference proteome</keyword>
<keyword evidence="1" id="KW-1133">Transmembrane helix</keyword>
<accession>A0A1V4AA71</accession>
<dbReference type="AlphaFoldDB" id="A0A1V4AA71"/>
<dbReference type="STRING" id="83656.B1H18_11515"/>
<dbReference type="RefSeq" id="WP_077967334.1">
    <property type="nucleotide sequence ID" value="NZ_CP045178.1"/>
</dbReference>
<comment type="caution">
    <text evidence="2">The sequence shown here is derived from an EMBL/GenBank/DDBJ whole genome shotgun (WGS) entry which is preliminary data.</text>
</comment>
<dbReference type="EMBL" id="MVFC01000007">
    <property type="protein sequence ID" value="OON80530.1"/>
    <property type="molecule type" value="Genomic_DNA"/>
</dbReference>
<name>A0A1V4AA71_9ACTN</name>
<sequence length="176" mass="19806">MDLGDATAPVAAIVGVVGTLLSALLTQRAADRSRRREQARADELRERRGEERELRSCYVELNTAGRQYLAALTDQLHALDQAEEPQSVRQRLTEARDHYRDVYAQAQMRLEQRVLAHATEVSHGLGAVYGMVRRLDDGVPREGDSPLAVQEAIDALWERSRVMRRAMRADLGVFRA</sequence>
<proteinExistence type="predicted"/>
<feature type="transmembrane region" description="Helical" evidence="1">
    <location>
        <begin position="6"/>
        <end position="26"/>
    </location>
</feature>
<organism evidence="2 3">
    <name type="scientific">Streptomyces tsukubensis</name>
    <dbReference type="NCBI Taxonomy" id="83656"/>
    <lineage>
        <taxon>Bacteria</taxon>
        <taxon>Bacillati</taxon>
        <taxon>Actinomycetota</taxon>
        <taxon>Actinomycetes</taxon>
        <taxon>Kitasatosporales</taxon>
        <taxon>Streptomycetaceae</taxon>
        <taxon>Streptomyces</taxon>
    </lineage>
</organism>
<reference evidence="2 3" key="1">
    <citation type="submission" date="2017-02" db="EMBL/GenBank/DDBJ databases">
        <title>Draft Genome Sequence of Streptomyces tsukubaensis F601, a Producer of the immunosuppressant tacrolimus FK506.</title>
        <authorList>
            <person name="Zong G."/>
            <person name="Zhong C."/>
            <person name="Fu J."/>
            <person name="Qin R."/>
            <person name="Cao G."/>
        </authorList>
    </citation>
    <scope>NUCLEOTIDE SEQUENCE [LARGE SCALE GENOMIC DNA]</scope>
    <source>
        <strain evidence="2 3">F601</strain>
    </source>
</reference>
<evidence type="ECO:0000313" key="2">
    <source>
        <dbReference type="EMBL" id="OON80530.1"/>
    </source>
</evidence>
<keyword evidence="1" id="KW-0812">Transmembrane</keyword>